<proteinExistence type="predicted"/>
<sequence length="57" mass="6501">KKEELEKAIDLASSYDRKILINVVFSEGLVQFKGKWFLYFGMADSRIGVAVADLEFN</sequence>
<dbReference type="SUPFAM" id="SSF75005">
    <property type="entry name" value="Arabinanase/levansucrase/invertase"/>
    <property type="match status" value="1"/>
</dbReference>
<protein>
    <submittedName>
        <fullName evidence="1">Uncharacterized protein</fullName>
    </submittedName>
</protein>
<comment type="caution">
    <text evidence="1">The sequence shown here is derived from an EMBL/GenBank/DDBJ whole genome shotgun (WGS) entry which is preliminary data.</text>
</comment>
<organism evidence="1">
    <name type="scientific">marine sediment metagenome</name>
    <dbReference type="NCBI Taxonomy" id="412755"/>
    <lineage>
        <taxon>unclassified sequences</taxon>
        <taxon>metagenomes</taxon>
        <taxon>ecological metagenomes</taxon>
    </lineage>
</organism>
<reference evidence="1" key="1">
    <citation type="journal article" date="2014" name="Front. Microbiol.">
        <title>High frequency of phylogenetically diverse reductive dehalogenase-homologous genes in deep subseafloor sedimentary metagenomes.</title>
        <authorList>
            <person name="Kawai M."/>
            <person name="Futagami T."/>
            <person name="Toyoda A."/>
            <person name="Takaki Y."/>
            <person name="Nishi S."/>
            <person name="Hori S."/>
            <person name="Arai W."/>
            <person name="Tsubouchi T."/>
            <person name="Morono Y."/>
            <person name="Uchiyama I."/>
            <person name="Ito T."/>
            <person name="Fujiyama A."/>
            <person name="Inagaki F."/>
            <person name="Takami H."/>
        </authorList>
    </citation>
    <scope>NUCLEOTIDE SEQUENCE</scope>
    <source>
        <strain evidence="1">Expedition CK06-06</strain>
    </source>
</reference>
<accession>X1KKK5</accession>
<evidence type="ECO:0000313" key="1">
    <source>
        <dbReference type="EMBL" id="GAI07587.1"/>
    </source>
</evidence>
<dbReference type="Gene3D" id="2.115.10.20">
    <property type="entry name" value="Glycosyl hydrolase domain, family 43"/>
    <property type="match status" value="1"/>
</dbReference>
<gene>
    <name evidence="1" type="ORF">S06H3_12404</name>
</gene>
<dbReference type="AlphaFoldDB" id="X1KKK5"/>
<name>X1KKK5_9ZZZZ</name>
<dbReference type="InterPro" id="IPR023296">
    <property type="entry name" value="Glyco_hydro_beta-prop_sf"/>
</dbReference>
<dbReference type="EMBL" id="BARV01006073">
    <property type="protein sequence ID" value="GAI07587.1"/>
    <property type="molecule type" value="Genomic_DNA"/>
</dbReference>
<feature type="non-terminal residue" evidence="1">
    <location>
        <position position="1"/>
    </location>
</feature>